<dbReference type="VEuPathDB" id="FungiDB:VP01_4573g1"/>
<keyword evidence="2" id="KW-1185">Reference proteome</keyword>
<dbReference type="EMBL" id="LAVV01009694">
    <property type="protein sequence ID" value="KNZ50161.1"/>
    <property type="molecule type" value="Genomic_DNA"/>
</dbReference>
<evidence type="ECO:0000313" key="1">
    <source>
        <dbReference type="EMBL" id="KNZ50161.1"/>
    </source>
</evidence>
<proteinExistence type="predicted"/>
<comment type="caution">
    <text evidence="1">The sequence shown here is derived from an EMBL/GenBank/DDBJ whole genome shotgun (WGS) entry which is preliminary data.</text>
</comment>
<dbReference type="OrthoDB" id="422839at2759"/>
<sequence>MLQKPKPGWDIVLAPEKAPKDISSNIDAANILRTKRRANLAIVHDVTQLDEDFDNIGEGPVAMASGECVKWREATDLELGAMANLDLWEIVYIPRDHRLLGTIWVFRKKTSSDVSRVNDRALFLSQEVYTSKILADHNMSEMRHVATPMIPNSQLFKATVEEHNKSQKINCKSETKH</sequence>
<evidence type="ECO:0008006" key="3">
    <source>
        <dbReference type="Google" id="ProtNLM"/>
    </source>
</evidence>
<reference evidence="1 2" key="1">
    <citation type="submission" date="2015-08" db="EMBL/GenBank/DDBJ databases">
        <title>Next Generation Sequencing and Analysis of the Genome of Puccinia sorghi L Schw, the Causal Agent of Maize Common Rust.</title>
        <authorList>
            <person name="Rochi L."/>
            <person name="Burguener G."/>
            <person name="Darino M."/>
            <person name="Turjanski A."/>
            <person name="Kreff E."/>
            <person name="Dieguez M.J."/>
            <person name="Sacco F."/>
        </authorList>
    </citation>
    <scope>NUCLEOTIDE SEQUENCE [LARGE SCALE GENOMIC DNA]</scope>
    <source>
        <strain evidence="1 2">RO10H11247</strain>
    </source>
</reference>
<accession>A0A0L6UNP7</accession>
<gene>
    <name evidence="1" type="ORF">VP01_4573g1</name>
</gene>
<dbReference type="AlphaFoldDB" id="A0A0L6UNP7"/>
<name>A0A0L6UNP7_9BASI</name>
<organism evidence="1 2">
    <name type="scientific">Puccinia sorghi</name>
    <dbReference type="NCBI Taxonomy" id="27349"/>
    <lineage>
        <taxon>Eukaryota</taxon>
        <taxon>Fungi</taxon>
        <taxon>Dikarya</taxon>
        <taxon>Basidiomycota</taxon>
        <taxon>Pucciniomycotina</taxon>
        <taxon>Pucciniomycetes</taxon>
        <taxon>Pucciniales</taxon>
        <taxon>Pucciniaceae</taxon>
        <taxon>Puccinia</taxon>
    </lineage>
</organism>
<evidence type="ECO:0000313" key="2">
    <source>
        <dbReference type="Proteomes" id="UP000037035"/>
    </source>
</evidence>
<protein>
    <recommendedName>
        <fullName evidence="3">Reverse transcriptase Ty1/copia-type domain-containing protein</fullName>
    </recommendedName>
</protein>
<dbReference type="Proteomes" id="UP000037035">
    <property type="component" value="Unassembled WGS sequence"/>
</dbReference>